<dbReference type="EMBL" id="JADCNL010000010">
    <property type="protein sequence ID" value="KAG0463587.1"/>
    <property type="molecule type" value="Genomic_DNA"/>
</dbReference>
<name>A0A835Q981_VANPL</name>
<evidence type="ECO:0000313" key="2">
    <source>
        <dbReference type="EMBL" id="KAG0463587.1"/>
    </source>
</evidence>
<dbReference type="Proteomes" id="UP000636800">
    <property type="component" value="Chromosome 10"/>
</dbReference>
<evidence type="ECO:0000313" key="3">
    <source>
        <dbReference type="Proteomes" id="UP000636800"/>
    </source>
</evidence>
<keyword evidence="3" id="KW-1185">Reference proteome</keyword>
<dbReference type="OrthoDB" id="619536at2759"/>
<comment type="caution">
    <text evidence="2">The sequence shown here is derived from an EMBL/GenBank/DDBJ whole genome shotgun (WGS) entry which is preliminary data.</text>
</comment>
<sequence length="93" mass="10219">MSLDRSTNGDDYIDKEETEKGKSRSSVSYVNAFGNDSRCNQGMRGSAATAASIGVDLDGGRRMRKRTRPDNSSEDGEERRDAEATSPLRVTRD</sequence>
<evidence type="ECO:0000256" key="1">
    <source>
        <dbReference type="SAM" id="MobiDB-lite"/>
    </source>
</evidence>
<protein>
    <submittedName>
        <fullName evidence="2">Uncharacterized protein</fullName>
    </submittedName>
</protein>
<organism evidence="2 3">
    <name type="scientific">Vanilla planifolia</name>
    <name type="common">Vanilla</name>
    <dbReference type="NCBI Taxonomy" id="51239"/>
    <lineage>
        <taxon>Eukaryota</taxon>
        <taxon>Viridiplantae</taxon>
        <taxon>Streptophyta</taxon>
        <taxon>Embryophyta</taxon>
        <taxon>Tracheophyta</taxon>
        <taxon>Spermatophyta</taxon>
        <taxon>Magnoliopsida</taxon>
        <taxon>Liliopsida</taxon>
        <taxon>Asparagales</taxon>
        <taxon>Orchidaceae</taxon>
        <taxon>Vanilloideae</taxon>
        <taxon>Vanilleae</taxon>
        <taxon>Vanilla</taxon>
    </lineage>
</organism>
<feature type="region of interest" description="Disordered" evidence="1">
    <location>
        <begin position="1"/>
        <end position="93"/>
    </location>
</feature>
<dbReference type="AlphaFoldDB" id="A0A835Q981"/>
<accession>A0A835Q981</accession>
<reference evidence="2 3" key="1">
    <citation type="journal article" date="2020" name="Nat. Food">
        <title>A phased Vanilla planifolia genome enables genetic improvement of flavour and production.</title>
        <authorList>
            <person name="Hasing T."/>
            <person name="Tang H."/>
            <person name="Brym M."/>
            <person name="Khazi F."/>
            <person name="Huang T."/>
            <person name="Chambers A.H."/>
        </authorList>
    </citation>
    <scope>NUCLEOTIDE SEQUENCE [LARGE SCALE GENOMIC DNA]</scope>
    <source>
        <tissue evidence="2">Leaf</tissue>
    </source>
</reference>
<proteinExistence type="predicted"/>
<gene>
    <name evidence="2" type="ORF">HPP92_019656</name>
</gene>